<keyword evidence="3" id="KW-0472">Membrane</keyword>
<keyword evidence="5" id="KW-1185">Reference proteome</keyword>
<evidence type="ECO:0000256" key="1">
    <source>
        <dbReference type="SAM" id="Coils"/>
    </source>
</evidence>
<dbReference type="EMBL" id="CP136892">
    <property type="protein sequence ID" value="WOL02948.1"/>
    <property type="molecule type" value="Genomic_DNA"/>
</dbReference>
<feature type="region of interest" description="Disordered" evidence="2">
    <location>
        <begin position="33"/>
        <end position="67"/>
    </location>
</feature>
<gene>
    <name evidence="4" type="ORF">Cni_G11667</name>
</gene>
<evidence type="ECO:0000256" key="3">
    <source>
        <dbReference type="SAM" id="Phobius"/>
    </source>
</evidence>
<keyword evidence="3" id="KW-1133">Transmembrane helix</keyword>
<evidence type="ECO:0000313" key="5">
    <source>
        <dbReference type="Proteomes" id="UP001327560"/>
    </source>
</evidence>
<dbReference type="AlphaFoldDB" id="A0AAQ3K992"/>
<evidence type="ECO:0000256" key="2">
    <source>
        <dbReference type="SAM" id="MobiDB-lite"/>
    </source>
</evidence>
<feature type="coiled-coil region" evidence="1">
    <location>
        <begin position="323"/>
        <end position="357"/>
    </location>
</feature>
<accession>A0AAQ3K992</accession>
<feature type="transmembrane region" description="Helical" evidence="3">
    <location>
        <begin position="364"/>
        <end position="385"/>
    </location>
</feature>
<keyword evidence="1" id="KW-0175">Coiled coil</keyword>
<feature type="region of interest" description="Disordered" evidence="2">
    <location>
        <begin position="113"/>
        <end position="143"/>
    </location>
</feature>
<feature type="compositionally biased region" description="Basic and acidic residues" evidence="2">
    <location>
        <begin position="113"/>
        <end position="125"/>
    </location>
</feature>
<evidence type="ECO:0000313" key="4">
    <source>
        <dbReference type="EMBL" id="WOL02948.1"/>
    </source>
</evidence>
<organism evidence="4 5">
    <name type="scientific">Canna indica</name>
    <name type="common">Indian-shot</name>
    <dbReference type="NCBI Taxonomy" id="4628"/>
    <lineage>
        <taxon>Eukaryota</taxon>
        <taxon>Viridiplantae</taxon>
        <taxon>Streptophyta</taxon>
        <taxon>Embryophyta</taxon>
        <taxon>Tracheophyta</taxon>
        <taxon>Spermatophyta</taxon>
        <taxon>Magnoliopsida</taxon>
        <taxon>Liliopsida</taxon>
        <taxon>Zingiberales</taxon>
        <taxon>Cannaceae</taxon>
        <taxon>Canna</taxon>
    </lineage>
</organism>
<sequence>MPTFTAIALERLLEPGSRNPAPKLPPVPITVERAAHDSRTRKSVLRPNISPALYATPESTPLPDSPSSFISDSPYLINHKRRGPRLIKSVPENDVIGGQLMQSEVEQKVELAKENKRDAEDHKADGSSTDECTVGNGQNANSDRGVIGAQELVSSVSVDPDRDDDTDDFFDMHSIASNSEVDDTYGRFKPNTPLGEYYDALEEISSGGTSYSSFRGFEEELREMKLTLLMEIQKRKQAEESLESLQNLWKRLSHHLSFLGLSFPLPPIVYEDIDAQLNSDPVEELSQQVVVSRFVADAVARACARAEVQLEMEPQIASKNFELARLSDRLQYYEAANREMSQRNQEAIEMARQERNKRKRRQKWLWSSVCLAITLGGGAIAWSYLPSPEPTLPESDTATSHEPE</sequence>
<name>A0AAQ3K992_9LILI</name>
<dbReference type="PANTHER" id="PTHR35490">
    <property type="entry name" value="BACTERIOPHAGE N4 ADSORPTION B PROTEIN"/>
    <property type="match status" value="1"/>
</dbReference>
<dbReference type="PANTHER" id="PTHR35490:SF2">
    <property type="entry name" value="BACTERIOPHAGE N4 ADSORPTION B PROTEIN"/>
    <property type="match status" value="1"/>
</dbReference>
<keyword evidence="3" id="KW-0812">Transmembrane</keyword>
<feature type="compositionally biased region" description="Polar residues" evidence="2">
    <location>
        <begin position="126"/>
        <end position="142"/>
    </location>
</feature>
<dbReference type="Proteomes" id="UP001327560">
    <property type="component" value="Chromosome 3"/>
</dbReference>
<reference evidence="4 5" key="1">
    <citation type="submission" date="2023-10" db="EMBL/GenBank/DDBJ databases">
        <title>Chromosome-scale genome assembly provides insights into flower coloration mechanisms of Canna indica.</title>
        <authorList>
            <person name="Li C."/>
        </authorList>
    </citation>
    <scope>NUCLEOTIDE SEQUENCE [LARGE SCALE GENOMIC DNA]</scope>
    <source>
        <tissue evidence="4">Flower</tissue>
    </source>
</reference>
<protein>
    <submittedName>
        <fullName evidence="4">Uncharacterized protein</fullName>
    </submittedName>
</protein>
<proteinExistence type="predicted"/>